<dbReference type="Pfam" id="PF13231">
    <property type="entry name" value="PMT_2"/>
    <property type="match status" value="1"/>
</dbReference>
<keyword evidence="2" id="KW-0812">Transmembrane</keyword>
<protein>
    <recommendedName>
        <fullName evidence="3">Glycosyltransferase RgtA/B/C/D-like domain-containing protein</fullName>
    </recommendedName>
</protein>
<feature type="domain" description="Glycosyltransferase RgtA/B/C/D-like" evidence="3">
    <location>
        <begin position="60"/>
        <end position="220"/>
    </location>
</feature>
<feature type="compositionally biased region" description="Basic residues" evidence="1">
    <location>
        <begin position="403"/>
        <end position="417"/>
    </location>
</feature>
<feature type="transmembrane region" description="Helical" evidence="2">
    <location>
        <begin position="206"/>
        <end position="226"/>
    </location>
</feature>
<reference evidence="4 5" key="1">
    <citation type="submission" date="2020-02" db="EMBL/GenBank/DDBJ databases">
        <title>Paenibacillus sp. nov., isolated from rhizosphere soil of tomato.</title>
        <authorList>
            <person name="Weon H.-Y."/>
            <person name="Lee S.A."/>
        </authorList>
    </citation>
    <scope>NUCLEOTIDE SEQUENCE [LARGE SCALE GENOMIC DNA]</scope>
    <source>
        <strain evidence="4 5">14171R-81</strain>
    </source>
</reference>
<sequence>MHTGDMLARKASPIAAVCCVLLWAAYCWAHRSPFAASWDEVDFVLALDRFDLLAMQPHFPGYPYFVMGAMAMRRFVGDPVRAYESLNIVLGAAAAFPIWRLSRRRLSPLWSLVVVLLVLTSPYLWLQSVRPMSEAAGIAVLWWYLWTWQRAMERRSWERMALALFLFGLLMGVRLSFAPFGLGLLWLFGLGAADWRLARKRVWPRLALFVVLAGAFQLLWLGALVLSEGNVRGFLKLAAAFTEGHFSQWGGGVASAADDMPFAERALRFAGDNVLWTGMFARSTALFAAAAGLLFAAVLSAGAALRSPRGSASAGSRPAARAAAWLRRPGLPVALAALAGAYGAWALLAQNIDKPRHITPLIGVMWLLLALLCAAAPPARPAAPLRRRARRRRCCAAAPVRAGRPRRRREPARRAHPPRAADRMRDDRRRRDRAASRAGQRARRAAGRRAAGGLPARGRAGRTGGGPPEQPFRRLHL</sequence>
<feature type="transmembrane region" description="Helical" evidence="2">
    <location>
        <begin position="326"/>
        <end position="348"/>
    </location>
</feature>
<dbReference type="Proteomes" id="UP000479114">
    <property type="component" value="Chromosome"/>
</dbReference>
<accession>A0A6C0P254</accession>
<proteinExistence type="predicted"/>
<organism evidence="4 5">
    <name type="scientific">Paenibacillus rhizovicinus</name>
    <dbReference type="NCBI Taxonomy" id="2704463"/>
    <lineage>
        <taxon>Bacteria</taxon>
        <taxon>Bacillati</taxon>
        <taxon>Bacillota</taxon>
        <taxon>Bacilli</taxon>
        <taxon>Bacillales</taxon>
        <taxon>Paenibacillaceae</taxon>
        <taxon>Paenibacillus</taxon>
    </lineage>
</organism>
<evidence type="ECO:0000256" key="2">
    <source>
        <dbReference type="SAM" id="Phobius"/>
    </source>
</evidence>
<keyword evidence="2" id="KW-0472">Membrane</keyword>
<name>A0A6C0P254_9BACL</name>
<keyword evidence="2" id="KW-1133">Transmembrane helix</keyword>
<feature type="transmembrane region" description="Helical" evidence="2">
    <location>
        <begin position="285"/>
        <end position="305"/>
    </location>
</feature>
<feature type="transmembrane region" description="Helical" evidence="2">
    <location>
        <begin position="360"/>
        <end position="383"/>
    </location>
</feature>
<feature type="compositionally biased region" description="Low complexity" evidence="1">
    <location>
        <begin position="448"/>
        <end position="458"/>
    </location>
</feature>
<evidence type="ECO:0000256" key="1">
    <source>
        <dbReference type="SAM" id="MobiDB-lite"/>
    </source>
</evidence>
<evidence type="ECO:0000313" key="4">
    <source>
        <dbReference type="EMBL" id="QHW32547.1"/>
    </source>
</evidence>
<dbReference type="RefSeq" id="WP_162642404.1">
    <property type="nucleotide sequence ID" value="NZ_CP048286.1"/>
</dbReference>
<dbReference type="AlphaFoldDB" id="A0A6C0P254"/>
<dbReference type="InterPro" id="IPR038731">
    <property type="entry name" value="RgtA/B/C-like"/>
</dbReference>
<feature type="transmembrane region" description="Helical" evidence="2">
    <location>
        <begin position="106"/>
        <end position="125"/>
    </location>
</feature>
<gene>
    <name evidence="4" type="ORF">GZH47_18170</name>
</gene>
<feature type="compositionally biased region" description="Basic and acidic residues" evidence="1">
    <location>
        <begin position="419"/>
        <end position="435"/>
    </location>
</feature>
<evidence type="ECO:0000313" key="5">
    <source>
        <dbReference type="Proteomes" id="UP000479114"/>
    </source>
</evidence>
<feature type="transmembrane region" description="Helical" evidence="2">
    <location>
        <begin position="80"/>
        <end position="99"/>
    </location>
</feature>
<evidence type="ECO:0000259" key="3">
    <source>
        <dbReference type="Pfam" id="PF13231"/>
    </source>
</evidence>
<feature type="region of interest" description="Disordered" evidence="1">
    <location>
        <begin position="396"/>
        <end position="477"/>
    </location>
</feature>
<dbReference type="EMBL" id="CP048286">
    <property type="protein sequence ID" value="QHW32547.1"/>
    <property type="molecule type" value="Genomic_DNA"/>
</dbReference>
<dbReference type="KEGG" id="prz:GZH47_18170"/>
<keyword evidence="5" id="KW-1185">Reference proteome</keyword>